<evidence type="ECO:0000256" key="1">
    <source>
        <dbReference type="ARBA" id="ARBA00004651"/>
    </source>
</evidence>
<gene>
    <name evidence="7" type="ordered locus">Cyan7425_1967</name>
</gene>
<feature type="transmembrane region" description="Helical" evidence="6">
    <location>
        <begin position="449"/>
        <end position="470"/>
    </location>
</feature>
<feature type="transmembrane region" description="Helical" evidence="6">
    <location>
        <begin position="207"/>
        <end position="230"/>
    </location>
</feature>
<dbReference type="InterPro" id="IPR004757">
    <property type="entry name" value="EtNH_permease"/>
</dbReference>
<organism evidence="7">
    <name type="scientific">Cyanothece sp. (strain PCC 7425 / ATCC 29141)</name>
    <dbReference type="NCBI Taxonomy" id="395961"/>
    <lineage>
        <taxon>Bacteria</taxon>
        <taxon>Bacillati</taxon>
        <taxon>Cyanobacteriota</taxon>
        <taxon>Cyanophyceae</taxon>
        <taxon>Gomontiellales</taxon>
        <taxon>Cyanothecaceae</taxon>
        <taxon>Cyanothece</taxon>
    </lineage>
</organism>
<dbReference type="GO" id="GO:0005886">
    <property type="term" value="C:plasma membrane"/>
    <property type="evidence" value="ECO:0007669"/>
    <property type="project" value="UniProtKB-SubCell"/>
</dbReference>
<dbReference type="eggNOG" id="COG1113">
    <property type="taxonomic scope" value="Bacteria"/>
</dbReference>
<feature type="transmembrane region" description="Helical" evidence="6">
    <location>
        <begin position="387"/>
        <end position="408"/>
    </location>
</feature>
<dbReference type="HOGENOM" id="CLU_007946_5_0_3"/>
<proteinExistence type="predicted"/>
<feature type="transmembrane region" description="Helical" evidence="6">
    <location>
        <begin position="250"/>
        <end position="268"/>
    </location>
</feature>
<feature type="transmembrane region" description="Helical" evidence="6">
    <location>
        <begin position="62"/>
        <end position="83"/>
    </location>
</feature>
<dbReference type="PIRSF" id="PIRSF006060">
    <property type="entry name" value="AA_transporter"/>
    <property type="match status" value="1"/>
</dbReference>
<dbReference type="EMBL" id="CP001344">
    <property type="protein sequence ID" value="ACL44332.1"/>
    <property type="molecule type" value="Genomic_DNA"/>
</dbReference>
<keyword evidence="2" id="KW-1003">Cell membrane</keyword>
<dbReference type="Pfam" id="PF13520">
    <property type="entry name" value="AA_permease_2"/>
    <property type="match status" value="1"/>
</dbReference>
<dbReference type="KEGG" id="cyn:Cyan7425_1967"/>
<sequence length="505" mass="54543">MSDPNQKRFIRYEDVGDDYLEKRKLRRSAGWILLWALGVGAVISGDFSGWNFGLGVGGFGGLAIGTFLMAAMYVCMVFSIAELTSALPHAGGFYSFTRNAFGPLGGFICGVTDTIEYVITPAVVVYFIGAYMQTLVPAVPVPVWWVVYYALFAFINIRGVELTLKVGLVVTAIAAAVLLIFGGSVLFSGKFDGSLLFNITPESGNPAWLPFGWGGVFKSLPYAIWFYLAIEQLPLAAEEAHDTVRDIPKALIWGIMTLLGLSLLVLVLNPGLPIEFIDAEKVSFTGAAAVGKTGAPIADGFKVIFGNSLLFQILTVAALSGLVASFHTIIYAAGRVMFSLSRAGYYPRWISIVSKWHTPAIAILVSSGVGLACAFLIQFGGTTVGPALLNMAVFGAVISYTMVMFAYIKLKIDRPQLNRPYLSPLGIPGAVIGSVLSIVALFACFSDPAYRPGVWGVAVFLGVMIAYFFFYSRKKLVARAPEEEDALVDRAMKEIEHPDSPHMHQ</sequence>
<dbReference type="Gene3D" id="1.20.1740.10">
    <property type="entry name" value="Amino acid/polyamine transporter I"/>
    <property type="match status" value="1"/>
</dbReference>
<evidence type="ECO:0000256" key="4">
    <source>
        <dbReference type="ARBA" id="ARBA00022989"/>
    </source>
</evidence>
<protein>
    <submittedName>
        <fullName evidence="7">Ethanolamine transproter</fullName>
    </submittedName>
</protein>
<evidence type="ECO:0000313" key="7">
    <source>
        <dbReference type="EMBL" id="ACL44332.1"/>
    </source>
</evidence>
<feature type="transmembrane region" description="Helical" evidence="6">
    <location>
        <begin position="29"/>
        <end position="50"/>
    </location>
</feature>
<dbReference type="OrthoDB" id="178667at2"/>
<dbReference type="AlphaFoldDB" id="B8HTA6"/>
<keyword evidence="4 6" id="KW-1133">Transmembrane helix</keyword>
<dbReference type="PANTHER" id="PTHR42770">
    <property type="entry name" value="AMINO ACID TRANSPORTER-RELATED"/>
    <property type="match status" value="1"/>
</dbReference>
<dbReference type="InterPro" id="IPR050367">
    <property type="entry name" value="APC_superfamily"/>
</dbReference>
<dbReference type="STRING" id="395961.Cyan7425_1967"/>
<dbReference type="NCBIfam" id="TIGR00908">
    <property type="entry name" value="2A0305"/>
    <property type="match status" value="1"/>
</dbReference>
<dbReference type="GO" id="GO:0022857">
    <property type="term" value="F:transmembrane transporter activity"/>
    <property type="evidence" value="ECO:0007669"/>
    <property type="project" value="InterPro"/>
</dbReference>
<keyword evidence="5 6" id="KW-0472">Membrane</keyword>
<reference evidence="7" key="1">
    <citation type="submission" date="2009-01" db="EMBL/GenBank/DDBJ databases">
        <title>Complete sequence of chromosome Cyanothece sp. PCC 7425.</title>
        <authorList>
            <consortium name="US DOE Joint Genome Institute"/>
            <person name="Lucas S."/>
            <person name="Copeland A."/>
            <person name="Lapidus A."/>
            <person name="Glavina del Rio T."/>
            <person name="Dalin E."/>
            <person name="Tice H."/>
            <person name="Bruce D."/>
            <person name="Goodwin L."/>
            <person name="Pitluck S."/>
            <person name="Sims D."/>
            <person name="Meineke L."/>
            <person name="Brettin T."/>
            <person name="Detter J.C."/>
            <person name="Han C."/>
            <person name="Larimer F."/>
            <person name="Land M."/>
            <person name="Hauser L."/>
            <person name="Kyrpides N."/>
            <person name="Ovchinnikova G."/>
            <person name="Liberton M."/>
            <person name="Stoeckel J."/>
            <person name="Banerjee A."/>
            <person name="Singh A."/>
            <person name="Page L."/>
            <person name="Sato H."/>
            <person name="Zhao L."/>
            <person name="Sherman L."/>
            <person name="Pakrasi H."/>
            <person name="Richardson P."/>
        </authorList>
    </citation>
    <scope>NUCLEOTIDE SEQUENCE</scope>
    <source>
        <strain evidence="7">PCC 7425</strain>
    </source>
</reference>
<dbReference type="InterPro" id="IPR002293">
    <property type="entry name" value="AA/rel_permease1"/>
</dbReference>
<evidence type="ECO:0000256" key="5">
    <source>
        <dbReference type="ARBA" id="ARBA00023136"/>
    </source>
</evidence>
<name>B8HTA6_CYAP4</name>
<comment type="subcellular location">
    <subcellularLocation>
        <location evidence="1">Cell membrane</location>
        <topology evidence="1">Multi-pass membrane protein</topology>
    </subcellularLocation>
</comment>
<feature type="transmembrane region" description="Helical" evidence="6">
    <location>
        <begin position="359"/>
        <end position="381"/>
    </location>
</feature>
<accession>B8HTA6</accession>
<dbReference type="PANTHER" id="PTHR42770:SF7">
    <property type="entry name" value="MEMBRANE PROTEIN"/>
    <property type="match status" value="1"/>
</dbReference>
<feature type="transmembrane region" description="Helical" evidence="6">
    <location>
        <begin position="104"/>
        <end position="129"/>
    </location>
</feature>
<feature type="transmembrane region" description="Helical" evidence="6">
    <location>
        <begin position="166"/>
        <end position="187"/>
    </location>
</feature>
<keyword evidence="3 6" id="KW-0812">Transmembrane</keyword>
<evidence type="ECO:0000256" key="2">
    <source>
        <dbReference type="ARBA" id="ARBA00022475"/>
    </source>
</evidence>
<evidence type="ECO:0000256" key="3">
    <source>
        <dbReference type="ARBA" id="ARBA00022692"/>
    </source>
</evidence>
<evidence type="ECO:0000256" key="6">
    <source>
        <dbReference type="SAM" id="Phobius"/>
    </source>
</evidence>
<feature type="transmembrane region" description="Helical" evidence="6">
    <location>
        <begin position="135"/>
        <end position="154"/>
    </location>
</feature>
<feature type="transmembrane region" description="Helical" evidence="6">
    <location>
        <begin position="420"/>
        <end position="443"/>
    </location>
</feature>
<feature type="transmembrane region" description="Helical" evidence="6">
    <location>
        <begin position="309"/>
        <end position="338"/>
    </location>
</feature>